<evidence type="ECO:0000313" key="2">
    <source>
        <dbReference type="Proteomes" id="UP000255283"/>
    </source>
</evidence>
<comment type="caution">
    <text evidence="1">The sequence shown here is derived from an EMBL/GenBank/DDBJ whole genome shotgun (WGS) entry which is preliminary data.</text>
</comment>
<name>A0AAQ1UGR1_9BACT</name>
<organism evidence="1 2">
    <name type="scientific">Segatella buccae</name>
    <dbReference type="NCBI Taxonomy" id="28126"/>
    <lineage>
        <taxon>Bacteria</taxon>
        <taxon>Pseudomonadati</taxon>
        <taxon>Bacteroidota</taxon>
        <taxon>Bacteroidia</taxon>
        <taxon>Bacteroidales</taxon>
        <taxon>Prevotellaceae</taxon>
        <taxon>Segatella</taxon>
    </lineage>
</organism>
<proteinExistence type="predicted"/>
<evidence type="ECO:0000313" key="1">
    <source>
        <dbReference type="EMBL" id="SUB79101.1"/>
    </source>
</evidence>
<sequence>MYSDTPNIYRPNRTFSNEYAFRYTCHPSKAVPITDYKRRQGCPASLTLHAKNSTYSAKPIQIKKKLY</sequence>
<dbReference type="Proteomes" id="UP000255283">
    <property type="component" value="Unassembled WGS sequence"/>
</dbReference>
<dbReference type="AlphaFoldDB" id="A0AAQ1UGR1"/>
<reference evidence="1 2" key="1">
    <citation type="submission" date="2018-06" db="EMBL/GenBank/DDBJ databases">
        <authorList>
            <consortium name="Pathogen Informatics"/>
            <person name="Doyle S."/>
        </authorList>
    </citation>
    <scope>NUCLEOTIDE SEQUENCE [LARGE SCALE GENOMIC DNA]</scope>
    <source>
        <strain evidence="1 2">NCTC13063</strain>
    </source>
</reference>
<dbReference type="EMBL" id="UGTJ01000001">
    <property type="protein sequence ID" value="SUB79101.1"/>
    <property type="molecule type" value="Genomic_DNA"/>
</dbReference>
<accession>A0AAQ1UGR1</accession>
<protein>
    <submittedName>
        <fullName evidence="1">Uncharacterized protein</fullName>
    </submittedName>
</protein>
<gene>
    <name evidence="1" type="ORF">NCTC13063_00356</name>
</gene>